<keyword evidence="13 14" id="KW-0998">Cell outer membrane</keyword>
<evidence type="ECO:0000313" key="20">
    <source>
        <dbReference type="EMBL" id="QPS08410.1"/>
    </source>
</evidence>
<keyword evidence="5" id="KW-0410">Iron transport</keyword>
<dbReference type="Proteomes" id="UP000594778">
    <property type="component" value="Chromosome"/>
</dbReference>
<evidence type="ECO:0000259" key="19">
    <source>
        <dbReference type="Pfam" id="PF07715"/>
    </source>
</evidence>
<evidence type="ECO:0000256" key="10">
    <source>
        <dbReference type="ARBA" id="ARBA00023077"/>
    </source>
</evidence>
<feature type="signal peptide" evidence="17">
    <location>
        <begin position="1"/>
        <end position="43"/>
    </location>
</feature>
<dbReference type="GO" id="GO:0015891">
    <property type="term" value="P:siderophore transport"/>
    <property type="evidence" value="ECO:0007669"/>
    <property type="project" value="InterPro"/>
</dbReference>
<dbReference type="EMBL" id="CP065668">
    <property type="protein sequence ID" value="QPS08410.1"/>
    <property type="molecule type" value="Genomic_DNA"/>
</dbReference>
<dbReference type="InterPro" id="IPR010105">
    <property type="entry name" value="TonB_sidphr_rcpt"/>
</dbReference>
<dbReference type="PANTHER" id="PTHR32552">
    <property type="entry name" value="FERRICHROME IRON RECEPTOR-RELATED"/>
    <property type="match status" value="1"/>
</dbReference>
<evidence type="ECO:0000256" key="1">
    <source>
        <dbReference type="ARBA" id="ARBA00004571"/>
    </source>
</evidence>
<keyword evidence="7 17" id="KW-0732">Signal</keyword>
<evidence type="ECO:0000256" key="14">
    <source>
        <dbReference type="PROSITE-ProRule" id="PRU01360"/>
    </source>
</evidence>
<keyword evidence="3 14" id="KW-0813">Transport</keyword>
<dbReference type="AlphaFoldDB" id="A0A7T2VZ73"/>
<evidence type="ECO:0000256" key="5">
    <source>
        <dbReference type="ARBA" id="ARBA00022496"/>
    </source>
</evidence>
<dbReference type="InterPro" id="IPR012910">
    <property type="entry name" value="Plug_dom"/>
</dbReference>
<dbReference type="InterPro" id="IPR039426">
    <property type="entry name" value="TonB-dep_rcpt-like"/>
</dbReference>
<dbReference type="GO" id="GO:0038023">
    <property type="term" value="F:signaling receptor activity"/>
    <property type="evidence" value="ECO:0007669"/>
    <property type="project" value="InterPro"/>
</dbReference>
<evidence type="ECO:0000256" key="6">
    <source>
        <dbReference type="ARBA" id="ARBA00022692"/>
    </source>
</evidence>
<dbReference type="Pfam" id="PF00593">
    <property type="entry name" value="TonB_dep_Rec_b-barrel"/>
    <property type="match status" value="1"/>
</dbReference>
<evidence type="ECO:0000256" key="17">
    <source>
        <dbReference type="SAM" id="SignalP"/>
    </source>
</evidence>
<dbReference type="CDD" id="cd01347">
    <property type="entry name" value="ligand_gated_channel"/>
    <property type="match status" value="1"/>
</dbReference>
<evidence type="ECO:0000256" key="15">
    <source>
        <dbReference type="RuleBase" id="RU003357"/>
    </source>
</evidence>
<evidence type="ECO:0000256" key="13">
    <source>
        <dbReference type="ARBA" id="ARBA00023237"/>
    </source>
</evidence>
<evidence type="ECO:0000256" key="11">
    <source>
        <dbReference type="ARBA" id="ARBA00023136"/>
    </source>
</evidence>
<proteinExistence type="inferred from homology"/>
<dbReference type="InterPro" id="IPR036942">
    <property type="entry name" value="Beta-barrel_TonB_sf"/>
</dbReference>
<name>A0A7T2VZ73_DELAC</name>
<dbReference type="NCBIfam" id="TIGR01783">
    <property type="entry name" value="TonB-siderophor"/>
    <property type="match status" value="1"/>
</dbReference>
<comment type="subcellular location">
    <subcellularLocation>
        <location evidence="1 14">Cell outer membrane</location>
        <topology evidence="1 14">Multi-pass membrane protein</topology>
    </subcellularLocation>
</comment>
<dbReference type="Pfam" id="PF07715">
    <property type="entry name" value="Plug"/>
    <property type="match status" value="1"/>
</dbReference>
<evidence type="ECO:0000256" key="4">
    <source>
        <dbReference type="ARBA" id="ARBA00022452"/>
    </source>
</evidence>
<evidence type="ECO:0000256" key="8">
    <source>
        <dbReference type="ARBA" id="ARBA00023004"/>
    </source>
</evidence>
<accession>A0A7T2VZ73</accession>
<sequence length="779" mass="83640">MHAPPDNRHQKEPYAMAIASRRRRVFAYSPIVLAMLSAQASLAQTKTQAPSPAPTLPEVQVTGPAESPYRQGASSSLKATSSLLDTAQTVQVIPRELLAEQGARNLTEALSNTPGITFNAGENGFSTSTNSFSLRGFDTSGNIFVDGFRDSGTYARDTFNLERVEVIKGPSADNGRGGAGGYVNLQSKSPALDNFVGGTLGYGFDNDDSGDRRRATADINRRIGERNAAWRLNLLAEDSGIAGRQYANVRNFGFAPSVAFGLGEPTTVTLSYQHLRQDSRPDWGVPAAMVKGMMRYDPVSATAGRSNFYGLLSDYDDSTSNALLARVEHRISPTLRISNHTRWARTEREALFTVPTAYAAATATVTTQRQAYQRENTSVGNLTNLSADFTAAGLQHRAAAGLELTRETSSANRYPTNGVLGNAGTTDLFNPDPRRPLAGFVGPVASQIADVTIQTVALYAYDTVEFSPQWQMTGGVRLERYRTRLDSRTAAGAPQGPDGYERSETTFGGKLGVIYKPVAQASIYASYGQSALPPGSFLSGSDISREGDNAFPGWTGQNHRNSKAQRSTHYEVGAKWDLRDHRLSTGAALFRTERSRIAMGPAAAEPVGYGRQIVQGLELSIAGAVTSAWSVFGGLTFLDSERRHNAAIDAALKGDYANGVSSTNGDELAFTPKVAASLWSTYKLPMGLTLGAGLRHTGKSWVGRPDTADRVIPNGQAGRLPGYTVVNLMAAYPVSPQLTLRLNIDNVGDKLYANSANWAGSRVTLGAPRTFLVSADMRF</sequence>
<comment type="similarity">
    <text evidence="2 14 15">Belongs to the TonB-dependent receptor family.</text>
</comment>
<feature type="region of interest" description="Disordered" evidence="16">
    <location>
        <begin position="46"/>
        <end position="77"/>
    </location>
</feature>
<dbReference type="PROSITE" id="PS52016">
    <property type="entry name" value="TONB_DEPENDENT_REC_3"/>
    <property type="match status" value="1"/>
</dbReference>
<protein>
    <submittedName>
        <fullName evidence="20">TonB-dependent siderophore receptor</fullName>
    </submittedName>
</protein>
<dbReference type="Gene3D" id="2.40.170.20">
    <property type="entry name" value="TonB-dependent receptor, beta-barrel domain"/>
    <property type="match status" value="1"/>
</dbReference>
<dbReference type="GO" id="GO:0009279">
    <property type="term" value="C:cell outer membrane"/>
    <property type="evidence" value="ECO:0007669"/>
    <property type="project" value="UniProtKB-SubCell"/>
</dbReference>
<dbReference type="GO" id="GO:0015344">
    <property type="term" value="F:siderophore uptake transmembrane transporter activity"/>
    <property type="evidence" value="ECO:0007669"/>
    <property type="project" value="TreeGrafter"/>
</dbReference>
<keyword evidence="4 14" id="KW-1134">Transmembrane beta strand</keyword>
<dbReference type="RefSeq" id="WP_197955775.1">
    <property type="nucleotide sequence ID" value="NZ_CP065668.1"/>
</dbReference>
<organism evidence="20 21">
    <name type="scientific">Delftia acidovorans</name>
    <name type="common">Pseudomonas acidovorans</name>
    <name type="synonym">Comamonas acidovorans</name>
    <dbReference type="NCBI Taxonomy" id="80866"/>
    <lineage>
        <taxon>Bacteria</taxon>
        <taxon>Pseudomonadati</taxon>
        <taxon>Pseudomonadota</taxon>
        <taxon>Betaproteobacteria</taxon>
        <taxon>Burkholderiales</taxon>
        <taxon>Comamonadaceae</taxon>
        <taxon>Delftia</taxon>
    </lineage>
</organism>
<keyword evidence="6 14" id="KW-0812">Transmembrane</keyword>
<evidence type="ECO:0000313" key="21">
    <source>
        <dbReference type="Proteomes" id="UP000594778"/>
    </source>
</evidence>
<evidence type="ECO:0000256" key="2">
    <source>
        <dbReference type="ARBA" id="ARBA00009810"/>
    </source>
</evidence>
<feature type="domain" description="TonB-dependent receptor plug" evidence="19">
    <location>
        <begin position="83"/>
        <end position="181"/>
    </location>
</feature>
<evidence type="ECO:0000256" key="9">
    <source>
        <dbReference type="ARBA" id="ARBA00023065"/>
    </source>
</evidence>
<dbReference type="SUPFAM" id="SSF56935">
    <property type="entry name" value="Porins"/>
    <property type="match status" value="1"/>
</dbReference>
<keyword evidence="12 20" id="KW-0675">Receptor</keyword>
<feature type="domain" description="TonB-dependent receptor-like beta-barrel" evidence="18">
    <location>
        <begin position="262"/>
        <end position="747"/>
    </location>
</feature>
<reference evidence="20 21" key="1">
    <citation type="submission" date="2020-12" db="EMBL/GenBank/DDBJ databases">
        <title>FDA dAtabase for Regulatory Grade micrObial Sequences (FDA-ARGOS): Supporting development and validation of Infectious Disease Dx tests.</title>
        <authorList>
            <person name="Sproer C."/>
            <person name="Gronow S."/>
            <person name="Severitt S."/>
            <person name="Schroder I."/>
            <person name="Tallon L."/>
            <person name="Sadzewicz L."/>
            <person name="Zhao X."/>
            <person name="Boylan J."/>
            <person name="Ott S."/>
            <person name="Bowen H."/>
            <person name="Vavikolanu K."/>
            <person name="Mehta A."/>
            <person name="Aluvathingal J."/>
            <person name="Nadendla S."/>
            <person name="Lowell S."/>
            <person name="Myers T."/>
            <person name="Yan Y."/>
            <person name="Sichtig H."/>
        </authorList>
    </citation>
    <scope>NUCLEOTIDE SEQUENCE [LARGE SCALE GENOMIC DNA]</scope>
    <source>
        <strain evidence="20 21">FDAARGOS_909</strain>
    </source>
</reference>
<evidence type="ECO:0000259" key="18">
    <source>
        <dbReference type="Pfam" id="PF00593"/>
    </source>
</evidence>
<evidence type="ECO:0000256" key="3">
    <source>
        <dbReference type="ARBA" id="ARBA00022448"/>
    </source>
</evidence>
<evidence type="ECO:0000256" key="16">
    <source>
        <dbReference type="SAM" id="MobiDB-lite"/>
    </source>
</evidence>
<evidence type="ECO:0000256" key="12">
    <source>
        <dbReference type="ARBA" id="ARBA00023170"/>
    </source>
</evidence>
<keyword evidence="11 14" id="KW-0472">Membrane</keyword>
<gene>
    <name evidence="20" type="ORF">I6G66_29890</name>
</gene>
<keyword evidence="10 15" id="KW-0798">TonB box</keyword>
<dbReference type="InterPro" id="IPR000531">
    <property type="entry name" value="Beta-barrel_TonB"/>
</dbReference>
<evidence type="ECO:0000256" key="7">
    <source>
        <dbReference type="ARBA" id="ARBA00022729"/>
    </source>
</evidence>
<feature type="chain" id="PRO_5032394617" evidence="17">
    <location>
        <begin position="44"/>
        <end position="779"/>
    </location>
</feature>
<keyword evidence="9" id="KW-0406">Ion transport</keyword>
<keyword evidence="8" id="KW-0408">Iron</keyword>
<dbReference type="Gene3D" id="2.170.130.10">
    <property type="entry name" value="TonB-dependent receptor, plug domain"/>
    <property type="match status" value="1"/>
</dbReference>
<dbReference type="InterPro" id="IPR037066">
    <property type="entry name" value="Plug_dom_sf"/>
</dbReference>
<dbReference type="PANTHER" id="PTHR32552:SF89">
    <property type="entry name" value="CATECHOLATE SIDEROPHORE RECEPTOR FIU"/>
    <property type="match status" value="1"/>
</dbReference>